<evidence type="ECO:0000313" key="3">
    <source>
        <dbReference type="EMBL" id="KAB2570667.1"/>
    </source>
</evidence>
<organism evidence="3 4">
    <name type="scientific">Lasiodiplodia theobromae</name>
    <dbReference type="NCBI Taxonomy" id="45133"/>
    <lineage>
        <taxon>Eukaryota</taxon>
        <taxon>Fungi</taxon>
        <taxon>Dikarya</taxon>
        <taxon>Ascomycota</taxon>
        <taxon>Pezizomycotina</taxon>
        <taxon>Dothideomycetes</taxon>
        <taxon>Dothideomycetes incertae sedis</taxon>
        <taxon>Botryosphaeriales</taxon>
        <taxon>Botryosphaeriaceae</taxon>
        <taxon>Lasiodiplodia</taxon>
    </lineage>
</organism>
<name>A0A5N5CZB7_9PEZI</name>
<feature type="domain" description="Xylanolytic transcriptional activator regulatory" evidence="2">
    <location>
        <begin position="5"/>
        <end position="122"/>
    </location>
</feature>
<dbReference type="Pfam" id="PF04082">
    <property type="entry name" value="Fungal_trans"/>
    <property type="match status" value="1"/>
</dbReference>
<dbReference type="PANTHER" id="PTHR46910:SF25">
    <property type="entry name" value="ABC-TRANSPORTER-REGULATING TRANSCRIPTION FACTOR"/>
    <property type="match status" value="1"/>
</dbReference>
<comment type="caution">
    <text evidence="3">The sequence shown here is derived from an EMBL/GenBank/DDBJ whole genome shotgun (WGS) entry which is preliminary data.</text>
</comment>
<protein>
    <recommendedName>
        <fullName evidence="2">Xylanolytic transcriptional activator regulatory domain-containing protein</fullName>
    </recommendedName>
</protein>
<keyword evidence="4" id="KW-1185">Reference proteome</keyword>
<dbReference type="PANTHER" id="PTHR46910">
    <property type="entry name" value="TRANSCRIPTION FACTOR PDR1"/>
    <property type="match status" value="1"/>
</dbReference>
<evidence type="ECO:0000313" key="4">
    <source>
        <dbReference type="Proteomes" id="UP000325902"/>
    </source>
</evidence>
<dbReference type="GO" id="GO:0006351">
    <property type="term" value="P:DNA-templated transcription"/>
    <property type="evidence" value="ECO:0007669"/>
    <property type="project" value="InterPro"/>
</dbReference>
<sequence>MLPRVFQILRSTGLHRAQAHKSIVGASSEERRMLYWTLYRLDKQRCFLKGQPCDLYSFDTDIPMTNSEIDTPESRYLFAMNSLMVVWEKIYLLLYSPQVKKRRRRDVDQQVWELRSALKCWCRRHSDLLEKPESDGSYIFFRAELSFCFAMSSLLIHRCIDSVASRQKCLESAQTALRVITNIHKAQPRSGSIAFLARIFQQYPALPFLEVYHNILYNPTSERLSQVTLLSSAVQAVGDLVNPNFPRVFCALLYARMTWCVDLLEIFRSSVCSPPHASRKGSVASSALPSRSGSVGNLNDFNLAALDTASDSAFFGIDDMMDKVQTSDQVHGFNDMFGPDGLTMGSGFPEAQIPVDPVLEKGSDFFKLNMDVDDSLWSMSI</sequence>
<dbReference type="CDD" id="cd12148">
    <property type="entry name" value="fungal_TF_MHR"/>
    <property type="match status" value="1"/>
</dbReference>
<dbReference type="GO" id="GO:0003700">
    <property type="term" value="F:DNA-binding transcription factor activity"/>
    <property type="evidence" value="ECO:0007669"/>
    <property type="project" value="InterPro"/>
</dbReference>
<dbReference type="GO" id="GO:0003677">
    <property type="term" value="F:DNA binding"/>
    <property type="evidence" value="ECO:0007669"/>
    <property type="project" value="InterPro"/>
</dbReference>
<dbReference type="InterPro" id="IPR007219">
    <property type="entry name" value="XnlR_reg_dom"/>
</dbReference>
<accession>A0A5N5CZB7</accession>
<dbReference type="GO" id="GO:0008270">
    <property type="term" value="F:zinc ion binding"/>
    <property type="evidence" value="ECO:0007669"/>
    <property type="project" value="InterPro"/>
</dbReference>
<dbReference type="InterPro" id="IPR050987">
    <property type="entry name" value="AtrR-like"/>
</dbReference>
<reference evidence="3 4" key="1">
    <citation type="journal article" date="2019" name="Sci. Rep.">
        <title>A multi-omics analysis of the grapevine pathogen Lasiodiplodia theobromae reveals that temperature affects the expression of virulence- and pathogenicity-related genes.</title>
        <authorList>
            <person name="Felix C."/>
            <person name="Meneses R."/>
            <person name="Goncalves M.F.M."/>
            <person name="Tilleman L."/>
            <person name="Duarte A.S."/>
            <person name="Jorrin-Novo J.V."/>
            <person name="Van de Peer Y."/>
            <person name="Deforce D."/>
            <person name="Van Nieuwerburgh F."/>
            <person name="Esteves A.C."/>
            <person name="Alves A."/>
        </authorList>
    </citation>
    <scope>NUCLEOTIDE SEQUENCE [LARGE SCALE GENOMIC DNA]</scope>
    <source>
        <strain evidence="3 4">LA-SOL3</strain>
    </source>
</reference>
<dbReference type="OrthoDB" id="3929942at2759"/>
<dbReference type="Proteomes" id="UP000325902">
    <property type="component" value="Unassembled WGS sequence"/>
</dbReference>
<gene>
    <name evidence="3" type="ORF">DBV05_g10680</name>
</gene>
<dbReference type="EMBL" id="VCHE01000127">
    <property type="protein sequence ID" value="KAB2570667.1"/>
    <property type="molecule type" value="Genomic_DNA"/>
</dbReference>
<evidence type="ECO:0000256" key="1">
    <source>
        <dbReference type="ARBA" id="ARBA00023242"/>
    </source>
</evidence>
<keyword evidence="1" id="KW-0539">Nucleus</keyword>
<evidence type="ECO:0000259" key="2">
    <source>
        <dbReference type="Pfam" id="PF04082"/>
    </source>
</evidence>
<proteinExistence type="predicted"/>
<dbReference type="AlphaFoldDB" id="A0A5N5CZB7"/>